<dbReference type="Pfam" id="PF00226">
    <property type="entry name" value="DnaJ"/>
    <property type="match status" value="1"/>
</dbReference>
<feature type="topological domain" description="Cytoplasmic" evidence="7">
    <location>
        <begin position="31"/>
        <end position="270"/>
    </location>
</feature>
<dbReference type="InterPro" id="IPR023749">
    <property type="entry name" value="DjlA"/>
</dbReference>
<keyword evidence="2 7" id="KW-0997">Cell inner membrane</keyword>
<keyword evidence="5 7" id="KW-0472">Membrane</keyword>
<proteinExistence type="inferred from homology"/>
<dbReference type="PANTHER" id="PTHR24074">
    <property type="entry name" value="CO-CHAPERONE PROTEIN DJLA"/>
    <property type="match status" value="1"/>
</dbReference>
<dbReference type="Gene3D" id="1.10.287.110">
    <property type="entry name" value="DnaJ domain"/>
    <property type="match status" value="1"/>
</dbReference>
<dbReference type="HAMAP" id="MF_01153">
    <property type="entry name" value="DjlA"/>
    <property type="match status" value="1"/>
</dbReference>
<comment type="subunit">
    <text evidence="7">Homodimer.</text>
</comment>
<evidence type="ECO:0000256" key="2">
    <source>
        <dbReference type="ARBA" id="ARBA00022519"/>
    </source>
</evidence>
<dbReference type="SUPFAM" id="SSF158682">
    <property type="entry name" value="TerB-like"/>
    <property type="match status" value="1"/>
</dbReference>
<evidence type="ECO:0000313" key="10">
    <source>
        <dbReference type="Proteomes" id="UP001163739"/>
    </source>
</evidence>
<dbReference type="EMBL" id="CP100390">
    <property type="protein sequence ID" value="UZE96564.1"/>
    <property type="molecule type" value="Genomic_DNA"/>
</dbReference>
<name>A0ABY6N3E8_9ALTE</name>
<accession>A0ABY6N3E8</accession>
<dbReference type="RefSeq" id="WP_265048048.1">
    <property type="nucleotide sequence ID" value="NZ_CP100390.1"/>
</dbReference>
<dbReference type="InterPro" id="IPR029024">
    <property type="entry name" value="TerB-like"/>
</dbReference>
<feature type="topological domain" description="Periplasmic" evidence="7">
    <location>
        <begin position="1"/>
        <end position="6"/>
    </location>
</feature>
<keyword evidence="6 7" id="KW-0143">Chaperone</keyword>
<keyword evidence="1 7" id="KW-1003">Cell membrane</keyword>
<evidence type="ECO:0000256" key="5">
    <source>
        <dbReference type="ARBA" id="ARBA00023136"/>
    </source>
</evidence>
<sequence>MSWWGKVIGGAFGFMLGGPLGALLGATVGHGFDKGLTGVELGTGETWQGGSQERVQAAFFTATFSVMGHLAKADGRVTEDEIELARQTMDNMQLDEEQRRAAIELFNSGKQDDFPLADVLEQLKRECHRRVNLIQMFLQIQIATALADGDLHPSEQAVLLTVAEHLGISRGQFERLLAMVVAQQRFSRRESGSDAPVERESITEAYQLLGVTPNATEAEVKKSYRRLMSQHHPDKLVSKGLPEEMMKIATEKTREIKAAYEVIKASRKKA</sequence>
<gene>
    <name evidence="7 9" type="primary">djlA</name>
    <name evidence="9" type="ORF">NKI27_02095</name>
</gene>
<evidence type="ECO:0000256" key="3">
    <source>
        <dbReference type="ARBA" id="ARBA00022692"/>
    </source>
</evidence>
<feature type="domain" description="J" evidence="8">
    <location>
        <begin position="204"/>
        <end position="270"/>
    </location>
</feature>
<evidence type="ECO:0000256" key="7">
    <source>
        <dbReference type="HAMAP-Rule" id="MF_01153"/>
    </source>
</evidence>
<dbReference type="InterPro" id="IPR036869">
    <property type="entry name" value="J_dom_sf"/>
</dbReference>
<dbReference type="Gene3D" id="1.10.3680.10">
    <property type="entry name" value="TerB-like"/>
    <property type="match status" value="1"/>
</dbReference>
<dbReference type="SMART" id="SM00271">
    <property type="entry name" value="DnaJ"/>
    <property type="match status" value="1"/>
</dbReference>
<comment type="subcellular location">
    <subcellularLocation>
        <location evidence="7">Cell inner membrane</location>
        <topology evidence="7">Single-pass type III membrane protein</topology>
    </subcellularLocation>
</comment>
<organism evidence="9 10">
    <name type="scientific">Alkalimarinus alittae</name>
    <dbReference type="NCBI Taxonomy" id="2961619"/>
    <lineage>
        <taxon>Bacteria</taxon>
        <taxon>Pseudomonadati</taxon>
        <taxon>Pseudomonadota</taxon>
        <taxon>Gammaproteobacteria</taxon>
        <taxon>Alteromonadales</taxon>
        <taxon>Alteromonadaceae</taxon>
        <taxon>Alkalimarinus</taxon>
    </lineage>
</organism>
<dbReference type="Pfam" id="PF05099">
    <property type="entry name" value="TerB"/>
    <property type="match status" value="1"/>
</dbReference>
<dbReference type="InterPro" id="IPR050817">
    <property type="entry name" value="DjlA_DnaK_co-chaperone"/>
</dbReference>
<protein>
    <recommendedName>
        <fullName evidence="7">Co-chaperone protein DjlA</fullName>
    </recommendedName>
</protein>
<dbReference type="CDD" id="cd07316">
    <property type="entry name" value="terB_like_DjlA"/>
    <property type="match status" value="1"/>
</dbReference>
<dbReference type="SUPFAM" id="SSF46565">
    <property type="entry name" value="Chaperone J-domain"/>
    <property type="match status" value="1"/>
</dbReference>
<keyword evidence="10" id="KW-1185">Reference proteome</keyword>
<keyword evidence="3 7" id="KW-0812">Transmembrane</keyword>
<dbReference type="PRINTS" id="PR00625">
    <property type="entry name" value="JDOMAIN"/>
</dbReference>
<dbReference type="NCBIfam" id="NF006948">
    <property type="entry name" value="PRK09430.1"/>
    <property type="match status" value="1"/>
</dbReference>
<evidence type="ECO:0000259" key="8">
    <source>
        <dbReference type="PROSITE" id="PS50076"/>
    </source>
</evidence>
<evidence type="ECO:0000313" key="9">
    <source>
        <dbReference type="EMBL" id="UZE96564.1"/>
    </source>
</evidence>
<dbReference type="InterPro" id="IPR001623">
    <property type="entry name" value="DnaJ_domain"/>
</dbReference>
<reference evidence="9" key="1">
    <citation type="submission" date="2022-06" db="EMBL/GenBank/DDBJ databases">
        <title>Alkalimarinus sp. nov., isolated from gut of a Alitta virens.</title>
        <authorList>
            <person name="Yang A.I."/>
            <person name="Shin N.-R."/>
        </authorList>
    </citation>
    <scope>NUCLEOTIDE SEQUENCE</scope>
    <source>
        <strain evidence="9">A2M4</strain>
    </source>
</reference>
<evidence type="ECO:0000256" key="1">
    <source>
        <dbReference type="ARBA" id="ARBA00022475"/>
    </source>
</evidence>
<dbReference type="InterPro" id="IPR007791">
    <property type="entry name" value="DjlA_N"/>
</dbReference>
<evidence type="ECO:0000256" key="4">
    <source>
        <dbReference type="ARBA" id="ARBA00022989"/>
    </source>
</evidence>
<dbReference type="CDD" id="cd06257">
    <property type="entry name" value="DnaJ"/>
    <property type="match status" value="1"/>
</dbReference>
<dbReference type="PROSITE" id="PS50076">
    <property type="entry name" value="DNAJ_2"/>
    <property type="match status" value="1"/>
</dbReference>
<comment type="function">
    <text evidence="7">Regulatory DnaK co-chaperone. Direct interaction between DnaK and DjlA is needed for the induction of the wcaABCDE operon, involved in the synthesis of a colanic acid polysaccharide capsule, possibly through activation of the RcsB/RcsC phosphotransfer signaling pathway. The colanic acid capsule may help the bacterium survive conditions outside the host.</text>
</comment>
<evidence type="ECO:0000256" key="6">
    <source>
        <dbReference type="ARBA" id="ARBA00023186"/>
    </source>
</evidence>
<dbReference type="Proteomes" id="UP001163739">
    <property type="component" value="Chromosome"/>
</dbReference>
<keyword evidence="4 7" id="KW-1133">Transmembrane helix</keyword>
<comment type="domain">
    <text evidence="7">The transmembrane domain is a dimerization domain.</text>
</comment>